<dbReference type="EMBL" id="JEMT01009153">
    <property type="protein sequence ID" value="EXX78399.1"/>
    <property type="molecule type" value="Genomic_DNA"/>
</dbReference>
<dbReference type="GO" id="GO:0042393">
    <property type="term" value="F:histone binding"/>
    <property type="evidence" value="ECO:0007669"/>
    <property type="project" value="InterPro"/>
</dbReference>
<dbReference type="SMR" id="A0A015LFE9"/>
<protein>
    <submittedName>
        <fullName evidence="2">Uncharacterized protein</fullName>
    </submittedName>
</protein>
<evidence type="ECO:0000256" key="1">
    <source>
        <dbReference type="SAM" id="MobiDB-lite"/>
    </source>
</evidence>
<keyword evidence="3" id="KW-1185">Reference proteome</keyword>
<dbReference type="Pfam" id="PF10384">
    <property type="entry name" value="Scm3"/>
    <property type="match status" value="1"/>
</dbReference>
<feature type="compositionally biased region" description="Acidic residues" evidence="1">
    <location>
        <begin position="265"/>
        <end position="275"/>
    </location>
</feature>
<gene>
    <name evidence="2" type="ORF">RirG_015310</name>
</gene>
<feature type="compositionally biased region" description="Basic residues" evidence="1">
    <location>
        <begin position="1"/>
        <end position="29"/>
    </location>
</feature>
<proteinExistence type="predicted"/>
<comment type="caution">
    <text evidence="2">The sequence shown here is derived from an EMBL/GenBank/DDBJ whole genome shotgun (WGS) entry which is preliminary data.</text>
</comment>
<name>A0A015LFE9_RHIIW</name>
<organism evidence="2 3">
    <name type="scientific">Rhizophagus irregularis (strain DAOM 197198w)</name>
    <name type="common">Glomus intraradices</name>
    <dbReference type="NCBI Taxonomy" id="1432141"/>
    <lineage>
        <taxon>Eukaryota</taxon>
        <taxon>Fungi</taxon>
        <taxon>Fungi incertae sedis</taxon>
        <taxon>Mucoromycota</taxon>
        <taxon>Glomeromycotina</taxon>
        <taxon>Glomeromycetes</taxon>
        <taxon>Glomerales</taxon>
        <taxon>Glomeraceae</taxon>
        <taxon>Rhizophagus</taxon>
    </lineage>
</organism>
<sequence length="478" mass="55163">MKSNKVLRSKKQKKVATKKNINKTLKSKPSKSSSIKSSLRESEKSKCRLKAAWADIIKRYQNISPEQTDVIDLVTEEIVVDRGILQKDNIRYVGTLDLHASKPQEDAIDDDSIWQPDPNLCENDTDFNQRVSLRKNKNKTSDKTNDIIDVLLEGSNECFDWETESSDYNEFNENLGDIDESFDEMSNIEEESEVCRKNNSSFEKESLKITNKQSSTVTSLRKNDSDKTNDIIDVLLEGSNESFDWEIEPSDYNEFYENLRDNESFDEMSNTEEESEVCRKNDSSFENESLKITNGRSNSVTLTEIPSSQSTESITQSNSSRRLKVYSFNTFDSGHESESEDTDSECSDSDSNNVMIYAQEKNLDYTQEAQQETLNHCQMTQQETLNYSRVIQQGTVDYSRMTQQESVNYYQVTQQETLNYCKMQSIDHSQREILEFIQTIPPASLTQEQQRLWLEPTSEDYTQLLTWTDKHVGHGLLN</sequence>
<dbReference type="GO" id="GO:0046982">
    <property type="term" value="F:protein heterodimerization activity"/>
    <property type="evidence" value="ECO:0007669"/>
    <property type="project" value="InterPro"/>
</dbReference>
<dbReference type="AlphaFoldDB" id="A0A015LFE9"/>
<dbReference type="InterPro" id="IPR009072">
    <property type="entry name" value="Histone-fold"/>
</dbReference>
<dbReference type="InterPro" id="IPR018465">
    <property type="entry name" value="Scm3/HJURP"/>
</dbReference>
<evidence type="ECO:0000313" key="3">
    <source>
        <dbReference type="Proteomes" id="UP000022910"/>
    </source>
</evidence>
<reference evidence="2 3" key="1">
    <citation type="submission" date="2014-02" db="EMBL/GenBank/DDBJ databases">
        <title>Single nucleus genome sequencing reveals high similarity among nuclei of an endomycorrhizal fungus.</title>
        <authorList>
            <person name="Lin K."/>
            <person name="Geurts R."/>
            <person name="Zhang Z."/>
            <person name="Limpens E."/>
            <person name="Saunders D.G."/>
            <person name="Mu D."/>
            <person name="Pang E."/>
            <person name="Cao H."/>
            <person name="Cha H."/>
            <person name="Lin T."/>
            <person name="Zhou Q."/>
            <person name="Shang Y."/>
            <person name="Li Y."/>
            <person name="Ivanov S."/>
            <person name="Sharma T."/>
            <person name="Velzen R.V."/>
            <person name="Ruijter N.D."/>
            <person name="Aanen D.K."/>
            <person name="Win J."/>
            <person name="Kamoun S."/>
            <person name="Bisseling T."/>
            <person name="Huang S."/>
        </authorList>
    </citation>
    <scope>NUCLEOTIDE SEQUENCE [LARGE SCALE GENOMIC DNA]</scope>
    <source>
        <strain evidence="3">DAOM197198w</strain>
    </source>
</reference>
<dbReference type="HOGENOM" id="CLU_571265_0_0_1"/>
<dbReference type="GO" id="GO:0005634">
    <property type="term" value="C:nucleus"/>
    <property type="evidence" value="ECO:0007669"/>
    <property type="project" value="InterPro"/>
</dbReference>
<feature type="region of interest" description="Disordered" evidence="1">
    <location>
        <begin position="265"/>
        <end position="285"/>
    </location>
</feature>
<dbReference type="Gene3D" id="1.10.20.10">
    <property type="entry name" value="Histone, subunit A"/>
    <property type="match status" value="1"/>
</dbReference>
<dbReference type="Proteomes" id="UP000022910">
    <property type="component" value="Unassembled WGS sequence"/>
</dbReference>
<dbReference type="OrthoDB" id="2420608at2759"/>
<accession>A0A015LFE9</accession>
<evidence type="ECO:0000313" key="2">
    <source>
        <dbReference type="EMBL" id="EXX78399.1"/>
    </source>
</evidence>
<feature type="region of interest" description="Disordered" evidence="1">
    <location>
        <begin position="1"/>
        <end position="40"/>
    </location>
</feature>